<evidence type="ECO:0000313" key="8">
    <source>
        <dbReference type="EMBL" id="KAE8655056.1"/>
    </source>
</evidence>
<evidence type="ECO:0000313" key="9">
    <source>
        <dbReference type="Proteomes" id="UP000436088"/>
    </source>
</evidence>
<feature type="domain" description="Thioredoxin" evidence="7">
    <location>
        <begin position="240"/>
        <end position="376"/>
    </location>
</feature>
<feature type="transmembrane region" description="Helical" evidence="6">
    <location>
        <begin position="157"/>
        <end position="175"/>
    </location>
</feature>
<evidence type="ECO:0000256" key="1">
    <source>
        <dbReference type="ARBA" id="ARBA00022448"/>
    </source>
</evidence>
<dbReference type="GO" id="GO:0016671">
    <property type="term" value="F:oxidoreductase activity, acting on a sulfur group of donors, disulfide as acceptor"/>
    <property type="evidence" value="ECO:0007669"/>
    <property type="project" value="UniProtKB-ARBA"/>
</dbReference>
<keyword evidence="2" id="KW-0249">Electron transport</keyword>
<evidence type="ECO:0000259" key="7">
    <source>
        <dbReference type="PROSITE" id="PS51352"/>
    </source>
</evidence>
<dbReference type="PANTHER" id="PTHR20921:SF0">
    <property type="entry name" value="TRANSMEMBRANE PROTEIN 222"/>
    <property type="match status" value="1"/>
</dbReference>
<dbReference type="InterPro" id="IPR017937">
    <property type="entry name" value="Thioredoxin_CS"/>
</dbReference>
<dbReference type="PRINTS" id="PR00421">
    <property type="entry name" value="THIOREDOXIN"/>
</dbReference>
<keyword evidence="6" id="KW-1133">Transmembrane helix</keyword>
<evidence type="ECO:0000256" key="2">
    <source>
        <dbReference type="ARBA" id="ARBA00022982"/>
    </source>
</evidence>
<dbReference type="Gene3D" id="3.40.30.10">
    <property type="entry name" value="Glutaredoxin"/>
    <property type="match status" value="1"/>
</dbReference>
<accession>A0A6A2WZE0</accession>
<dbReference type="GO" id="GO:0005783">
    <property type="term" value="C:endoplasmic reticulum"/>
    <property type="evidence" value="ECO:0007669"/>
    <property type="project" value="TreeGrafter"/>
</dbReference>
<dbReference type="InterPro" id="IPR008496">
    <property type="entry name" value="TMEM222/RTE1"/>
</dbReference>
<proteinExistence type="inferred from homology"/>
<evidence type="ECO:0000256" key="3">
    <source>
        <dbReference type="ARBA" id="ARBA00023157"/>
    </source>
</evidence>
<sequence>MDNEIQVDSDHQSMMIEGGMRIDPRRERFPCCIVWTSLPVISWLIPFVGHIGICREDGVILDFAGPNCVSVDDFAFGAVARYVQINKDKECCISSHSSAPQGDQEYQYDDLRRGALTWDEALEKGMLEFQQRTYSLFTCNCHSFVANNLNRLGFRSGGWNVVNIAVLIFLKGRWLSKAAAVRSYLPFVVVSGLGFAFGGTTYLSFLALFAFLLVGWFLLEPSKISMRCEKLELIVDLSNMVEGRSVCVVNIRRELSGGIIATMAAERQVIGCHTTDSWKAQLQKGNESKQLMVVDFTASWCGPCRFISPFLAELAKKYPNVMFLKVDVDELKEVAAEWGVEAMPTFLFLKGGEKVGTVVGAKKEELEQTVIKHMPTATASA</sequence>
<dbReference type="Proteomes" id="UP000436088">
    <property type="component" value="Unassembled WGS sequence"/>
</dbReference>
<protein>
    <submittedName>
        <fullName evidence="8">Protein RTE1-HOMOLOG</fullName>
    </submittedName>
</protein>
<reference evidence="8" key="1">
    <citation type="submission" date="2019-09" db="EMBL/GenBank/DDBJ databases">
        <title>Draft genome information of white flower Hibiscus syriacus.</title>
        <authorList>
            <person name="Kim Y.-M."/>
        </authorList>
    </citation>
    <scope>NUCLEOTIDE SEQUENCE [LARGE SCALE GENOMIC DNA]</scope>
    <source>
        <strain evidence="8">YM2019G1</strain>
    </source>
</reference>
<keyword evidence="1" id="KW-0813">Transport</keyword>
<keyword evidence="9" id="KW-1185">Reference proteome</keyword>
<dbReference type="FunFam" id="3.40.30.10:FF:000104">
    <property type="entry name" value="Thioredoxin"/>
    <property type="match status" value="1"/>
</dbReference>
<dbReference type="SUPFAM" id="SSF52833">
    <property type="entry name" value="Thioredoxin-like"/>
    <property type="match status" value="1"/>
</dbReference>
<dbReference type="PROSITE" id="PS00194">
    <property type="entry name" value="THIOREDOXIN_1"/>
    <property type="match status" value="1"/>
</dbReference>
<gene>
    <name evidence="8" type="ORF">F3Y22_tig00117034pilonHSYRG00624</name>
</gene>
<name>A0A6A2WZE0_HIBSY</name>
<dbReference type="InterPro" id="IPR036249">
    <property type="entry name" value="Thioredoxin-like_sf"/>
</dbReference>
<comment type="caution">
    <text evidence="8">The sequence shown here is derived from an EMBL/GenBank/DDBJ whole genome shotgun (WGS) entry which is preliminary data.</text>
</comment>
<dbReference type="GO" id="GO:0005794">
    <property type="term" value="C:Golgi apparatus"/>
    <property type="evidence" value="ECO:0007669"/>
    <property type="project" value="TreeGrafter"/>
</dbReference>
<keyword evidence="3" id="KW-1015">Disulfide bond</keyword>
<comment type="similarity">
    <text evidence="5">Belongs to the thioredoxin family. Plant H-type subfamily.</text>
</comment>
<dbReference type="PROSITE" id="PS51352">
    <property type="entry name" value="THIOREDOXIN_2"/>
    <property type="match status" value="1"/>
</dbReference>
<keyword evidence="4" id="KW-0676">Redox-active center</keyword>
<dbReference type="GO" id="GO:0009723">
    <property type="term" value="P:response to ethylene"/>
    <property type="evidence" value="ECO:0007669"/>
    <property type="project" value="TreeGrafter"/>
</dbReference>
<feature type="transmembrane region" description="Helical" evidence="6">
    <location>
        <begin position="195"/>
        <end position="219"/>
    </location>
</feature>
<evidence type="ECO:0000256" key="4">
    <source>
        <dbReference type="ARBA" id="ARBA00023284"/>
    </source>
</evidence>
<dbReference type="EMBL" id="VEPZ02001782">
    <property type="protein sequence ID" value="KAE8655056.1"/>
    <property type="molecule type" value="Genomic_DNA"/>
</dbReference>
<dbReference type="Pfam" id="PF00085">
    <property type="entry name" value="Thioredoxin"/>
    <property type="match status" value="1"/>
</dbReference>
<keyword evidence="6" id="KW-0812">Transmembrane</keyword>
<evidence type="ECO:0000256" key="6">
    <source>
        <dbReference type="SAM" id="Phobius"/>
    </source>
</evidence>
<dbReference type="GO" id="GO:0010104">
    <property type="term" value="P:regulation of ethylene-activated signaling pathway"/>
    <property type="evidence" value="ECO:0007669"/>
    <property type="project" value="TreeGrafter"/>
</dbReference>
<dbReference type="Pfam" id="PF05608">
    <property type="entry name" value="RTE1"/>
    <property type="match status" value="1"/>
</dbReference>
<dbReference type="CDD" id="cd02947">
    <property type="entry name" value="TRX_family"/>
    <property type="match status" value="1"/>
</dbReference>
<keyword evidence="6" id="KW-0472">Membrane</keyword>
<dbReference type="InterPro" id="IPR013766">
    <property type="entry name" value="Thioredoxin_domain"/>
</dbReference>
<dbReference type="PANTHER" id="PTHR20921">
    <property type="entry name" value="TRANSMEMBRANE PROTEIN 222"/>
    <property type="match status" value="1"/>
</dbReference>
<evidence type="ECO:0000256" key="5">
    <source>
        <dbReference type="ARBA" id="ARBA00038353"/>
    </source>
</evidence>
<dbReference type="AlphaFoldDB" id="A0A6A2WZE0"/>
<organism evidence="8 9">
    <name type="scientific">Hibiscus syriacus</name>
    <name type="common">Rose of Sharon</name>
    <dbReference type="NCBI Taxonomy" id="106335"/>
    <lineage>
        <taxon>Eukaryota</taxon>
        <taxon>Viridiplantae</taxon>
        <taxon>Streptophyta</taxon>
        <taxon>Embryophyta</taxon>
        <taxon>Tracheophyta</taxon>
        <taxon>Spermatophyta</taxon>
        <taxon>Magnoliopsida</taxon>
        <taxon>eudicotyledons</taxon>
        <taxon>Gunneridae</taxon>
        <taxon>Pentapetalae</taxon>
        <taxon>rosids</taxon>
        <taxon>malvids</taxon>
        <taxon>Malvales</taxon>
        <taxon>Malvaceae</taxon>
        <taxon>Malvoideae</taxon>
        <taxon>Hibiscus</taxon>
    </lineage>
</organism>